<dbReference type="Proteomes" id="UP000006732">
    <property type="component" value="Chromosome"/>
</dbReference>
<dbReference type="STRING" id="338966.Ppro_1897"/>
<organism evidence="1 2">
    <name type="scientific">Pelobacter propionicus (strain DSM 2379 / NBRC 103807 / OttBd1)</name>
    <dbReference type="NCBI Taxonomy" id="338966"/>
    <lineage>
        <taxon>Bacteria</taxon>
        <taxon>Pseudomonadati</taxon>
        <taxon>Thermodesulfobacteriota</taxon>
        <taxon>Desulfuromonadia</taxon>
        <taxon>Desulfuromonadales</taxon>
        <taxon>Desulfuromonadaceae</taxon>
        <taxon>Pelobacter</taxon>
    </lineage>
</organism>
<sequence length="126" mass="14340">MTLVSHVRFQSAVVFNLYQIRWNKMQIIIGNNDEGFGSELLCPNCCSSYLHHYKVDVFERTQDAKVGIHCTVSGEITIIDRLLEGNPSPRRNGLNIFLWCEKCAVKSVFSVSQHKGHTIIDLKCIN</sequence>
<dbReference type="HOGENOM" id="CLU_174029_0_0_7"/>
<dbReference type="KEGG" id="ppd:Ppro_1897"/>
<keyword evidence="2" id="KW-1185">Reference proteome</keyword>
<accession>A1AQ87</accession>
<gene>
    <name evidence="1" type="ordered locus">Ppro_1897</name>
</gene>
<evidence type="ECO:0000313" key="2">
    <source>
        <dbReference type="Proteomes" id="UP000006732"/>
    </source>
</evidence>
<proteinExistence type="predicted"/>
<reference evidence="1 2" key="1">
    <citation type="submission" date="2006-10" db="EMBL/GenBank/DDBJ databases">
        <title>Complete sequence of chromosome of Pelobacter propionicus DSM 2379.</title>
        <authorList>
            <consortium name="US DOE Joint Genome Institute"/>
            <person name="Copeland A."/>
            <person name="Lucas S."/>
            <person name="Lapidus A."/>
            <person name="Barry K."/>
            <person name="Detter J.C."/>
            <person name="Glavina del Rio T."/>
            <person name="Hammon N."/>
            <person name="Israni S."/>
            <person name="Dalin E."/>
            <person name="Tice H."/>
            <person name="Pitluck S."/>
            <person name="Saunders E."/>
            <person name="Brettin T."/>
            <person name="Bruce D."/>
            <person name="Han C."/>
            <person name="Tapia R."/>
            <person name="Schmutz J."/>
            <person name="Larimer F."/>
            <person name="Land M."/>
            <person name="Hauser L."/>
            <person name="Kyrpides N."/>
            <person name="Kim E."/>
            <person name="Lovley D."/>
            <person name="Richardson P."/>
        </authorList>
    </citation>
    <scope>NUCLEOTIDE SEQUENCE [LARGE SCALE GENOMIC DNA]</scope>
    <source>
        <strain evidence="2">DSM 2379 / NBRC 103807 / OttBd1</strain>
    </source>
</reference>
<protein>
    <submittedName>
        <fullName evidence="1">Uncharacterized protein</fullName>
    </submittedName>
</protein>
<name>A1AQ87_PELPD</name>
<dbReference type="AlphaFoldDB" id="A1AQ87"/>
<evidence type="ECO:0000313" key="1">
    <source>
        <dbReference type="EMBL" id="ABK99507.1"/>
    </source>
</evidence>
<dbReference type="EMBL" id="CP000482">
    <property type="protein sequence ID" value="ABK99507.1"/>
    <property type="molecule type" value="Genomic_DNA"/>
</dbReference>